<feature type="compositionally biased region" description="Polar residues" evidence="3">
    <location>
        <begin position="11"/>
        <end position="28"/>
    </location>
</feature>
<evidence type="ECO:0000259" key="5">
    <source>
        <dbReference type="PROSITE" id="PS50206"/>
    </source>
</evidence>
<dbReference type="SUPFAM" id="SSF52821">
    <property type="entry name" value="Rhodanese/Cell cycle control phosphatase"/>
    <property type="match status" value="1"/>
</dbReference>
<feature type="DNA-binding region" description="Homeobox" evidence="1">
    <location>
        <begin position="592"/>
        <end position="634"/>
    </location>
</feature>
<evidence type="ECO:0000256" key="1">
    <source>
        <dbReference type="PROSITE-ProRule" id="PRU00108"/>
    </source>
</evidence>
<feature type="domain" description="Rhodanese" evidence="5">
    <location>
        <begin position="669"/>
        <end position="783"/>
    </location>
</feature>
<accession>A0AAX6MCF4</accession>
<organism evidence="6 7">
    <name type="scientific">Daldinia eschscholtzii</name>
    <dbReference type="NCBI Taxonomy" id="292717"/>
    <lineage>
        <taxon>Eukaryota</taxon>
        <taxon>Fungi</taxon>
        <taxon>Dikarya</taxon>
        <taxon>Ascomycota</taxon>
        <taxon>Pezizomycotina</taxon>
        <taxon>Sordariomycetes</taxon>
        <taxon>Xylariomycetidae</taxon>
        <taxon>Xylariales</taxon>
        <taxon>Hypoxylaceae</taxon>
        <taxon>Daldinia</taxon>
    </lineage>
</organism>
<comment type="caution">
    <text evidence="6">The sequence shown here is derived from an EMBL/GenBank/DDBJ whole genome shotgun (WGS) entry which is preliminary data.</text>
</comment>
<dbReference type="SUPFAM" id="SSF46689">
    <property type="entry name" value="Homeodomain-like"/>
    <property type="match status" value="1"/>
</dbReference>
<evidence type="ECO:0000256" key="3">
    <source>
        <dbReference type="SAM" id="MobiDB-lite"/>
    </source>
</evidence>
<dbReference type="GO" id="GO:0003677">
    <property type="term" value="F:DNA binding"/>
    <property type="evidence" value="ECO:0007669"/>
    <property type="project" value="UniProtKB-UniRule"/>
</dbReference>
<dbReference type="GO" id="GO:0005634">
    <property type="term" value="C:nucleus"/>
    <property type="evidence" value="ECO:0007669"/>
    <property type="project" value="UniProtKB-SubCell"/>
</dbReference>
<feature type="region of interest" description="Disordered" evidence="3">
    <location>
        <begin position="1"/>
        <end position="63"/>
    </location>
</feature>
<dbReference type="Gene3D" id="1.10.10.60">
    <property type="entry name" value="Homeodomain-like"/>
    <property type="match status" value="1"/>
</dbReference>
<sequence>MGDSRPFVTISEWQPTATGDGHSFSSGDSAVRRDKKTARPQARSRLIASSQYGSSIEDEKTPAATHDISRVDYHVKHLPEFAKTLEDSAMRAFPNRGGSQRYKKVQVLLLHWTCDDLFVLKELDDLDACLKEDYGFQTETFSIPSDNAHLELMMKIGAMIKEHESSDTLFIIYYGGHARIDESRQSTWCGTRNSDSPWLQWSAIQTLLERSLSDVLILLDCCAGAASATFPNGNSITETISASSWDAIAPDPGRYSFTNTLIEVLQDWKRRTFSAAMLHAEVLARLKHPRPEMLNGKHFEARATPVHFMMTANHKAPSIEIAQMLSADVRPPSPPQEPGFESTSLNGRSAGPQEIVGSEPNEDVPHVMISLALEEDQRLNIHDWEHWLSSIPALAKYVKVQGVFKSHSTLLLLSMPIMVWDLLPDNHACNFVAFIRSNNLAARGHNEPRQLEEEVPTSADNDADLRSIYSGTTVYTSRPSEPGRLSIMSALSNERTSMDPMYRRAEGSMPDTTSRGHRPIMDAFSKAHQTSSGGWPSRQRTIPSTSLHKSISYNNIAQHLAINKPRNMRRTSLASVASQPELPPHAQARLEEYFQGNPLPTIAVREFLASTLGVETAEIDTWFENRREQQEVENRLQSLKIDDQSREPPNLGAQMILPGHLNKLLEIFPEDQIVIIDLRSPAEYVHSHIHGAINFRAPASFVTRATMEMIERALPDEKSRDSFNNWYASKCVVFYDKVVEYPWETPVADALLQKLKNKGWTGQCFVLKGHFREFSQSFDKYIVGENTKSSAKEYLASLQETSCEKRKDSHKKYDDWLKLLEGEDRVQTTDLMPAVKSERIEATSKHQKEIEHEFEKREPELYREAADREPDGNWAIKGPMVAPLERGIAKMQEAGKGAGMGKPVPDSADYKRAADKVSMSEYDFLDSEDEHLSHDATPKKGAGSAPPKSTPDAAAPEKKSRSGLGPGRGFFNKIMRSARPDTPS</sequence>
<dbReference type="CDD" id="cd00086">
    <property type="entry name" value="homeodomain"/>
    <property type="match status" value="1"/>
</dbReference>
<evidence type="ECO:0000256" key="2">
    <source>
        <dbReference type="RuleBase" id="RU000682"/>
    </source>
</evidence>
<dbReference type="InterPro" id="IPR001763">
    <property type="entry name" value="Rhodanese-like_dom"/>
</dbReference>
<evidence type="ECO:0000259" key="4">
    <source>
        <dbReference type="PROSITE" id="PS50071"/>
    </source>
</evidence>
<evidence type="ECO:0000313" key="6">
    <source>
        <dbReference type="EMBL" id="KAK6950153.1"/>
    </source>
</evidence>
<dbReference type="SMART" id="SM00389">
    <property type="entry name" value="HOX"/>
    <property type="match status" value="1"/>
</dbReference>
<dbReference type="Pfam" id="PF00046">
    <property type="entry name" value="Homeodomain"/>
    <property type="match status" value="1"/>
</dbReference>
<feature type="region of interest" description="Disordered" evidence="3">
    <location>
        <begin position="921"/>
        <end position="984"/>
    </location>
</feature>
<dbReference type="InterPro" id="IPR009057">
    <property type="entry name" value="Homeodomain-like_sf"/>
</dbReference>
<dbReference type="PROSITE" id="PS50206">
    <property type="entry name" value="RHODANESE_3"/>
    <property type="match status" value="1"/>
</dbReference>
<dbReference type="PROSITE" id="PS50071">
    <property type="entry name" value="HOMEOBOX_2"/>
    <property type="match status" value="1"/>
</dbReference>
<dbReference type="EMBL" id="JBANMG010000008">
    <property type="protein sequence ID" value="KAK6950153.1"/>
    <property type="molecule type" value="Genomic_DNA"/>
</dbReference>
<feature type="region of interest" description="Disordered" evidence="3">
    <location>
        <begin position="328"/>
        <end position="361"/>
    </location>
</feature>
<dbReference type="Pfam" id="PF00581">
    <property type="entry name" value="Rhodanese"/>
    <property type="match status" value="1"/>
</dbReference>
<gene>
    <name evidence="6" type="ORF">Daesc_008479</name>
</gene>
<dbReference type="InterPro" id="IPR036873">
    <property type="entry name" value="Rhodanese-like_dom_sf"/>
</dbReference>
<evidence type="ECO:0008006" key="8">
    <source>
        <dbReference type="Google" id="ProtNLM"/>
    </source>
</evidence>
<evidence type="ECO:0000313" key="7">
    <source>
        <dbReference type="Proteomes" id="UP001369815"/>
    </source>
</evidence>
<proteinExistence type="predicted"/>
<keyword evidence="1 2" id="KW-0238">DNA-binding</keyword>
<keyword evidence="1 2" id="KW-0539">Nucleus</keyword>
<comment type="subcellular location">
    <subcellularLocation>
        <location evidence="1 2">Nucleus</location>
    </subcellularLocation>
</comment>
<dbReference type="InterPro" id="IPR001356">
    <property type="entry name" value="HD"/>
</dbReference>
<keyword evidence="1 2" id="KW-0371">Homeobox</keyword>
<keyword evidence="7" id="KW-1185">Reference proteome</keyword>
<dbReference type="Proteomes" id="UP001369815">
    <property type="component" value="Unassembled WGS sequence"/>
</dbReference>
<dbReference type="Gene3D" id="3.40.250.10">
    <property type="entry name" value="Rhodanese-like domain"/>
    <property type="match status" value="1"/>
</dbReference>
<feature type="domain" description="Homeobox" evidence="4">
    <location>
        <begin position="590"/>
        <end position="633"/>
    </location>
</feature>
<protein>
    <recommendedName>
        <fullName evidence="8">Homeobox domain-containing protein</fullName>
    </recommendedName>
</protein>
<dbReference type="AlphaFoldDB" id="A0AAX6MCF4"/>
<reference evidence="6 7" key="1">
    <citation type="journal article" date="2024" name="Front Chem Biol">
        <title>Unveiling the potential of Daldinia eschscholtzii MFLUCC 19-0629 through bioactivity and bioinformatics studies for enhanced sustainable agriculture production.</title>
        <authorList>
            <person name="Brooks S."/>
            <person name="Weaver J.A."/>
            <person name="Klomchit A."/>
            <person name="Alharthi S.A."/>
            <person name="Onlamun T."/>
            <person name="Nurani R."/>
            <person name="Vong T.K."/>
            <person name="Alberti F."/>
            <person name="Greco C."/>
        </authorList>
    </citation>
    <scope>NUCLEOTIDE SEQUENCE [LARGE SCALE GENOMIC DNA]</scope>
    <source>
        <strain evidence="6">MFLUCC 19-0629</strain>
    </source>
</reference>
<name>A0AAX6MCF4_9PEZI</name>